<dbReference type="Proteomes" id="UP001417504">
    <property type="component" value="Unassembled WGS sequence"/>
</dbReference>
<dbReference type="AlphaFoldDB" id="A0AAP0E612"/>
<accession>A0AAP0E612</accession>
<gene>
    <name evidence="1" type="ORF">Sjap_025903</name>
</gene>
<comment type="caution">
    <text evidence="1">The sequence shown here is derived from an EMBL/GenBank/DDBJ whole genome shotgun (WGS) entry which is preliminary data.</text>
</comment>
<name>A0AAP0E612_9MAGN</name>
<keyword evidence="2" id="KW-1185">Reference proteome</keyword>
<evidence type="ECO:0000313" key="2">
    <source>
        <dbReference type="Proteomes" id="UP001417504"/>
    </source>
</evidence>
<organism evidence="1 2">
    <name type="scientific">Stephania japonica</name>
    <dbReference type="NCBI Taxonomy" id="461633"/>
    <lineage>
        <taxon>Eukaryota</taxon>
        <taxon>Viridiplantae</taxon>
        <taxon>Streptophyta</taxon>
        <taxon>Embryophyta</taxon>
        <taxon>Tracheophyta</taxon>
        <taxon>Spermatophyta</taxon>
        <taxon>Magnoliopsida</taxon>
        <taxon>Ranunculales</taxon>
        <taxon>Menispermaceae</taxon>
        <taxon>Menispermoideae</taxon>
        <taxon>Cissampelideae</taxon>
        <taxon>Stephania</taxon>
    </lineage>
</organism>
<reference evidence="1 2" key="1">
    <citation type="submission" date="2024-01" db="EMBL/GenBank/DDBJ databases">
        <title>Genome assemblies of Stephania.</title>
        <authorList>
            <person name="Yang L."/>
        </authorList>
    </citation>
    <scope>NUCLEOTIDE SEQUENCE [LARGE SCALE GENOMIC DNA]</scope>
    <source>
        <strain evidence="1">QJT</strain>
        <tissue evidence="1">Leaf</tissue>
    </source>
</reference>
<proteinExistence type="predicted"/>
<protein>
    <submittedName>
        <fullName evidence="1">Uncharacterized protein</fullName>
    </submittedName>
</protein>
<dbReference type="EMBL" id="JBBNAE010000011">
    <property type="protein sequence ID" value="KAK9085492.1"/>
    <property type="molecule type" value="Genomic_DNA"/>
</dbReference>
<sequence length="154" mass="17069">MSLQNTSCSTSRELLTYAVDHPRDPCWCCLPLVRTTPCVARPSLSPSATSPSQDAPRLIRSICLGMRAQPHSQIFTDSGRARMFSQPTTWQPLVRLASSRQQLQRTRNRHVSAPHSQHVTRSPLLQSAAATLACSSFSANHAVRHGRVQKNTKK</sequence>
<evidence type="ECO:0000313" key="1">
    <source>
        <dbReference type="EMBL" id="KAK9085492.1"/>
    </source>
</evidence>